<name>A0A1R1X9X4_9FUNG</name>
<gene>
    <name evidence="2" type="ORF">AYI69_g9828</name>
</gene>
<reference evidence="3" key="1">
    <citation type="submission" date="2017-01" db="EMBL/GenBank/DDBJ databases">
        <authorList>
            <person name="Wang Y."/>
            <person name="White M."/>
            <person name="Kvist S."/>
            <person name="Moncalvo J.-M."/>
        </authorList>
    </citation>
    <scope>NUCLEOTIDE SEQUENCE [LARGE SCALE GENOMIC DNA]</scope>
    <source>
        <strain evidence="3">ID-206-W2</strain>
    </source>
</reference>
<comment type="caution">
    <text evidence="2">The sequence shown here is derived from an EMBL/GenBank/DDBJ whole genome shotgun (WGS) entry which is preliminary data.</text>
</comment>
<evidence type="ECO:0000313" key="3">
    <source>
        <dbReference type="Proteomes" id="UP000187429"/>
    </source>
</evidence>
<sequence>MNNDSKSYWRYIKSYTGKSFQIIADGPVYDKNKNLITEKHEKIKIWTNHFGDLAKDTTGNSRTTDKWANLISSDCDYYPECDSTILWTDITDALADTPNNKAPGADGVPSEVWKLVMAELSPTSSLAQLIHKIINLMYDTGDIPKCLETSVVVPVPKKGDMKDPDNYRGISLIPTLEKLMAKIVATKLSKIDSKYQILVKEQFGFRSFEECVDQETTLYEIVHRQKIQNMKTWLCYIDYSKAYDWVPHMALLYKLRSVGIEGKLLNMIKGMYYAPKIAVRVVNRVSKSTEYFCGVRQGCPASPVLFDFYINDIFKGVRGVRVPGLTSRIPGLLFVNDAVLLTESSADLQDALNAINE</sequence>
<dbReference type="Pfam" id="PF00078">
    <property type="entry name" value="RVT_1"/>
    <property type="match status" value="1"/>
</dbReference>
<evidence type="ECO:0000259" key="1">
    <source>
        <dbReference type="PROSITE" id="PS50878"/>
    </source>
</evidence>
<dbReference type="InterPro" id="IPR043502">
    <property type="entry name" value="DNA/RNA_pol_sf"/>
</dbReference>
<keyword evidence="2" id="KW-0808">Transferase</keyword>
<dbReference type="EMBL" id="LSSM01006070">
    <property type="protein sequence ID" value="OMJ11437.1"/>
    <property type="molecule type" value="Genomic_DNA"/>
</dbReference>
<dbReference type="PANTHER" id="PTHR19446">
    <property type="entry name" value="REVERSE TRANSCRIPTASES"/>
    <property type="match status" value="1"/>
</dbReference>
<dbReference type="PROSITE" id="PS50878">
    <property type="entry name" value="RT_POL"/>
    <property type="match status" value="1"/>
</dbReference>
<dbReference type="GO" id="GO:0003964">
    <property type="term" value="F:RNA-directed DNA polymerase activity"/>
    <property type="evidence" value="ECO:0007669"/>
    <property type="project" value="UniProtKB-KW"/>
</dbReference>
<dbReference type="InterPro" id="IPR000477">
    <property type="entry name" value="RT_dom"/>
</dbReference>
<keyword evidence="3" id="KW-1185">Reference proteome</keyword>
<dbReference type="Proteomes" id="UP000187429">
    <property type="component" value="Unassembled WGS sequence"/>
</dbReference>
<dbReference type="CDD" id="cd01650">
    <property type="entry name" value="RT_nLTR_like"/>
    <property type="match status" value="1"/>
</dbReference>
<keyword evidence="2" id="KW-0548">Nucleotidyltransferase</keyword>
<accession>A0A1R1X9X4</accession>
<protein>
    <submittedName>
        <fullName evidence="2">LINE-1 reverse transcriptase-like protein</fullName>
    </submittedName>
</protein>
<keyword evidence="2" id="KW-0695">RNA-directed DNA polymerase</keyword>
<proteinExistence type="predicted"/>
<dbReference type="AlphaFoldDB" id="A0A1R1X9X4"/>
<dbReference type="OrthoDB" id="2205812at2759"/>
<dbReference type="SUPFAM" id="SSF56672">
    <property type="entry name" value="DNA/RNA polymerases"/>
    <property type="match status" value="1"/>
</dbReference>
<evidence type="ECO:0000313" key="2">
    <source>
        <dbReference type="EMBL" id="OMJ11437.1"/>
    </source>
</evidence>
<organism evidence="2 3">
    <name type="scientific">Smittium culicis</name>
    <dbReference type="NCBI Taxonomy" id="133412"/>
    <lineage>
        <taxon>Eukaryota</taxon>
        <taxon>Fungi</taxon>
        <taxon>Fungi incertae sedis</taxon>
        <taxon>Zoopagomycota</taxon>
        <taxon>Kickxellomycotina</taxon>
        <taxon>Harpellomycetes</taxon>
        <taxon>Harpellales</taxon>
        <taxon>Legeriomycetaceae</taxon>
        <taxon>Smittium</taxon>
    </lineage>
</organism>
<feature type="domain" description="Reverse transcriptase" evidence="1">
    <location>
        <begin position="136"/>
        <end position="357"/>
    </location>
</feature>